<dbReference type="InterPro" id="IPR000085">
    <property type="entry name" value="RuvA"/>
</dbReference>
<feature type="domain" description="DNA helicase Holliday junction RuvA type" evidence="7">
    <location>
        <begin position="1"/>
        <end position="57"/>
    </location>
</feature>
<evidence type="ECO:0000256" key="5">
    <source>
        <dbReference type="ARBA" id="ARBA00023204"/>
    </source>
</evidence>
<evidence type="ECO:0000259" key="7">
    <source>
        <dbReference type="Pfam" id="PF01330"/>
    </source>
</evidence>
<dbReference type="SUPFAM" id="SSF46929">
    <property type="entry name" value="DNA helicase RuvA subunit, C-terminal domain"/>
    <property type="match status" value="1"/>
</dbReference>
<comment type="subcellular location">
    <subcellularLocation>
        <location evidence="6">Cytoplasm</location>
    </subcellularLocation>
</comment>
<dbReference type="GO" id="GO:0006281">
    <property type="term" value="P:DNA repair"/>
    <property type="evidence" value="ECO:0007669"/>
    <property type="project" value="UniProtKB-UniRule"/>
</dbReference>
<keyword evidence="2 6" id="KW-0227">DNA damage</keyword>
<dbReference type="CDD" id="cd14332">
    <property type="entry name" value="UBA_RuvA_C"/>
    <property type="match status" value="1"/>
</dbReference>
<sequence>MIARLTGKPERLTSDSIILDVNGVGYKVSIGGNTAMIEPLTLFIHTHVREDSLDLYGFLTKEELQLFKLVINISGIGPRTGMLLLNQGVEAVMAAIAKADVDFFTSIPRLGKKNAQKIIIELKPKLGDMTALDLTGDTSETKDAINALVNLGFQPKEARAAFRQAEGGDLDTKIKAALKNLGKNK</sequence>
<dbReference type="Pfam" id="PF14520">
    <property type="entry name" value="HHH_5"/>
    <property type="match status" value="1"/>
</dbReference>
<dbReference type="GO" id="GO:0009378">
    <property type="term" value="F:four-way junction helicase activity"/>
    <property type="evidence" value="ECO:0007669"/>
    <property type="project" value="InterPro"/>
</dbReference>
<comment type="subunit">
    <text evidence="6">Homotetramer. Forms an RuvA(8)-RuvB(12)-Holliday junction (HJ) complex. HJ DNA is sandwiched between 2 RuvA tetramers; dsDNA enters through RuvA and exits via RuvB. An RuvB hexamer assembles on each DNA strand where it exits the tetramer. Each RuvB hexamer is contacted by two RuvA subunits (via domain III) on 2 adjacent RuvB subunits; this complex drives branch migration. In the full resolvosome a probable DNA-RuvA(4)-RuvB(12)-RuvC(2) complex forms which resolves the HJ.</text>
</comment>
<keyword evidence="9" id="KW-0547">Nucleotide-binding</keyword>
<comment type="caution">
    <text evidence="6">Lacks conserved residue(s) required for the propagation of feature annotation.</text>
</comment>
<keyword evidence="4 6" id="KW-0233">DNA recombination</keyword>
<keyword evidence="1 6" id="KW-0963">Cytoplasm</keyword>
<comment type="domain">
    <text evidence="6">Has three domains with a flexible linker between the domains II and III and assumes an 'L' shape. Domain III is highly mobile and contacts RuvB.</text>
</comment>
<dbReference type="EMBL" id="MNUI01000035">
    <property type="protein sequence ID" value="OIN89309.1"/>
    <property type="molecule type" value="Genomic_DNA"/>
</dbReference>
<dbReference type="GO" id="GO:0005737">
    <property type="term" value="C:cytoplasm"/>
    <property type="evidence" value="ECO:0007669"/>
    <property type="project" value="UniProtKB-SubCell"/>
</dbReference>
<comment type="function">
    <text evidence="6">The RuvA-RuvB-RuvC complex processes Holliday junction (HJ) DNA during genetic recombination and DNA repair, while the RuvA-RuvB complex plays an important role in the rescue of blocked DNA replication forks via replication fork reversal (RFR). RuvA specifically binds to HJ cruciform DNA, conferring on it an open structure. The RuvB hexamer acts as an ATP-dependent pump, pulling dsDNA into and through the RuvAB complex. HJ branch migration allows RuvC to scan DNA until it finds its consensus sequence, where it cleaves and resolves the cruciform DNA.</text>
</comment>
<evidence type="ECO:0000313" key="9">
    <source>
        <dbReference type="EMBL" id="OIN89309.1"/>
    </source>
</evidence>
<dbReference type="GO" id="GO:0005524">
    <property type="term" value="F:ATP binding"/>
    <property type="evidence" value="ECO:0007669"/>
    <property type="project" value="InterPro"/>
</dbReference>
<evidence type="ECO:0000259" key="8">
    <source>
        <dbReference type="Pfam" id="PF07499"/>
    </source>
</evidence>
<dbReference type="GO" id="GO:0000400">
    <property type="term" value="F:four-way junction DNA binding"/>
    <property type="evidence" value="ECO:0007669"/>
    <property type="project" value="UniProtKB-UniRule"/>
</dbReference>
<dbReference type="InterPro" id="IPR013849">
    <property type="entry name" value="DNA_helicase_Holl-junc_RuvA_I"/>
</dbReference>
<gene>
    <name evidence="6" type="primary">ruvA</name>
    <name evidence="9" type="ORF">AUJ59_01955</name>
</gene>
<dbReference type="HAMAP" id="MF_00031">
    <property type="entry name" value="DNA_HJ_migration_RuvA"/>
    <property type="match status" value="1"/>
</dbReference>
<evidence type="ECO:0000313" key="10">
    <source>
        <dbReference type="Proteomes" id="UP000183144"/>
    </source>
</evidence>
<dbReference type="Gene3D" id="1.10.150.20">
    <property type="entry name" value="5' to 3' exonuclease, C-terminal subdomain"/>
    <property type="match status" value="1"/>
</dbReference>
<dbReference type="SUPFAM" id="SSF50249">
    <property type="entry name" value="Nucleic acid-binding proteins"/>
    <property type="match status" value="1"/>
</dbReference>
<dbReference type="Gene3D" id="1.10.8.10">
    <property type="entry name" value="DNA helicase RuvA subunit, C-terminal domain"/>
    <property type="match status" value="1"/>
</dbReference>
<dbReference type="GO" id="GO:0009379">
    <property type="term" value="C:Holliday junction helicase complex"/>
    <property type="evidence" value="ECO:0007669"/>
    <property type="project" value="InterPro"/>
</dbReference>
<evidence type="ECO:0000256" key="2">
    <source>
        <dbReference type="ARBA" id="ARBA00022763"/>
    </source>
</evidence>
<dbReference type="InterPro" id="IPR036267">
    <property type="entry name" value="RuvA_C_sf"/>
</dbReference>
<comment type="caution">
    <text evidence="9">The sequence shown here is derived from an EMBL/GenBank/DDBJ whole genome shotgun (WGS) entry which is preliminary data.</text>
</comment>
<comment type="similarity">
    <text evidence="6">Belongs to the RuvA family.</text>
</comment>
<reference evidence="9 10" key="1">
    <citation type="journal article" date="2016" name="Environ. Microbiol.">
        <title>Genomic resolution of a cold subsurface aquifer community provides metabolic insights for novel microbes adapted to high CO concentrations.</title>
        <authorList>
            <person name="Probst A.J."/>
            <person name="Castelle C.J."/>
            <person name="Singh A."/>
            <person name="Brown C.T."/>
            <person name="Anantharaman K."/>
            <person name="Sharon I."/>
            <person name="Hug L.A."/>
            <person name="Burstein D."/>
            <person name="Emerson J.B."/>
            <person name="Thomas B.C."/>
            <person name="Banfield J.F."/>
        </authorList>
    </citation>
    <scope>NUCLEOTIDE SEQUENCE [LARGE SCALE GENOMIC DNA]</scope>
    <source>
        <strain evidence="9">CG1_02_47_37</strain>
    </source>
</reference>
<feature type="region of interest" description="Domain III" evidence="6">
    <location>
        <begin position="139"/>
        <end position="185"/>
    </location>
</feature>
<keyword evidence="9" id="KW-0378">Hydrolase</keyword>
<organism evidence="9 10">
    <name type="scientific">Candidatus Beckwithbacteria bacterium CG1_02_47_37</name>
    <dbReference type="NCBI Taxonomy" id="1805034"/>
    <lineage>
        <taxon>Bacteria</taxon>
        <taxon>Candidatus Beckwithiibacteriota</taxon>
    </lineage>
</organism>
<dbReference type="NCBIfam" id="TIGR00084">
    <property type="entry name" value="ruvA"/>
    <property type="match status" value="1"/>
</dbReference>
<keyword evidence="3 6" id="KW-0238">DNA-binding</keyword>
<evidence type="ECO:0000256" key="3">
    <source>
        <dbReference type="ARBA" id="ARBA00023125"/>
    </source>
</evidence>
<dbReference type="STRING" id="1805034.AUJ59_01955"/>
<dbReference type="Gene3D" id="2.40.50.140">
    <property type="entry name" value="Nucleic acid-binding proteins"/>
    <property type="match status" value="1"/>
</dbReference>
<dbReference type="Proteomes" id="UP000183144">
    <property type="component" value="Unassembled WGS sequence"/>
</dbReference>
<feature type="domain" description="Holliday junction DNA helicase RuvA C-terminal" evidence="8">
    <location>
        <begin position="141"/>
        <end position="181"/>
    </location>
</feature>
<dbReference type="Pfam" id="PF07499">
    <property type="entry name" value="RuvA_C"/>
    <property type="match status" value="1"/>
</dbReference>
<proteinExistence type="inferred from homology"/>
<dbReference type="AlphaFoldDB" id="A0A1J4RTM7"/>
<keyword evidence="5 6" id="KW-0234">DNA repair</keyword>
<dbReference type="InterPro" id="IPR012340">
    <property type="entry name" value="NA-bd_OB-fold"/>
</dbReference>
<name>A0A1J4RTM7_9BACT</name>
<keyword evidence="9" id="KW-0347">Helicase</keyword>
<evidence type="ECO:0000256" key="4">
    <source>
        <dbReference type="ARBA" id="ARBA00023172"/>
    </source>
</evidence>
<evidence type="ECO:0000256" key="1">
    <source>
        <dbReference type="ARBA" id="ARBA00022490"/>
    </source>
</evidence>
<dbReference type="InterPro" id="IPR011114">
    <property type="entry name" value="RuvA_C"/>
</dbReference>
<dbReference type="SUPFAM" id="SSF47781">
    <property type="entry name" value="RuvA domain 2-like"/>
    <property type="match status" value="1"/>
</dbReference>
<keyword evidence="9" id="KW-0067">ATP-binding</keyword>
<protein>
    <recommendedName>
        <fullName evidence="6">Holliday junction branch migration complex subunit RuvA</fullName>
    </recommendedName>
</protein>
<evidence type="ECO:0000256" key="6">
    <source>
        <dbReference type="HAMAP-Rule" id="MF_00031"/>
    </source>
</evidence>
<dbReference type="Pfam" id="PF01330">
    <property type="entry name" value="RuvA_N"/>
    <property type="match status" value="1"/>
</dbReference>
<accession>A0A1J4RTM7</accession>
<dbReference type="InterPro" id="IPR010994">
    <property type="entry name" value="RuvA_2-like"/>
</dbReference>
<dbReference type="GO" id="GO:0048476">
    <property type="term" value="C:Holliday junction resolvase complex"/>
    <property type="evidence" value="ECO:0007669"/>
    <property type="project" value="UniProtKB-UniRule"/>
</dbReference>
<dbReference type="GO" id="GO:0006310">
    <property type="term" value="P:DNA recombination"/>
    <property type="evidence" value="ECO:0007669"/>
    <property type="project" value="UniProtKB-UniRule"/>
</dbReference>